<organism evidence="6 7">
    <name type="scientific">Salinisphaera hydrothermalis (strain C41B8)</name>
    <dbReference type="NCBI Taxonomy" id="1304275"/>
    <lineage>
        <taxon>Bacteria</taxon>
        <taxon>Pseudomonadati</taxon>
        <taxon>Pseudomonadota</taxon>
        <taxon>Gammaproteobacteria</taxon>
        <taxon>Salinisphaerales</taxon>
        <taxon>Salinisphaeraceae</taxon>
        <taxon>Salinisphaera</taxon>
    </lineage>
</organism>
<comment type="similarity">
    <text evidence="1">Belongs to the SorC transcriptional regulatory family.</text>
</comment>
<evidence type="ECO:0000313" key="7">
    <source>
        <dbReference type="Proteomes" id="UP000028302"/>
    </source>
</evidence>
<dbReference type="PANTHER" id="PTHR34294:SF1">
    <property type="entry name" value="TRANSCRIPTIONAL REGULATOR LSRR"/>
    <property type="match status" value="1"/>
</dbReference>
<keyword evidence="4" id="KW-0804">Transcription</keyword>
<dbReference type="GO" id="GO:0030246">
    <property type="term" value="F:carbohydrate binding"/>
    <property type="evidence" value="ECO:0007669"/>
    <property type="project" value="InterPro"/>
</dbReference>
<evidence type="ECO:0000313" key="6">
    <source>
        <dbReference type="EMBL" id="KEZ77783.1"/>
    </source>
</evidence>
<dbReference type="GO" id="GO:0003677">
    <property type="term" value="F:DNA binding"/>
    <property type="evidence" value="ECO:0007669"/>
    <property type="project" value="UniProtKB-KW"/>
</dbReference>
<accession>A0A084IM49</accession>
<dbReference type="InterPro" id="IPR036388">
    <property type="entry name" value="WH-like_DNA-bd_sf"/>
</dbReference>
<keyword evidence="3" id="KW-0238">DNA-binding</keyword>
<dbReference type="eggNOG" id="COG2390">
    <property type="taxonomic scope" value="Bacteria"/>
</dbReference>
<dbReference type="PANTHER" id="PTHR34294">
    <property type="entry name" value="TRANSCRIPTIONAL REGULATOR-RELATED"/>
    <property type="match status" value="1"/>
</dbReference>
<evidence type="ECO:0000256" key="1">
    <source>
        <dbReference type="ARBA" id="ARBA00010466"/>
    </source>
</evidence>
<dbReference type="EMBL" id="APNK01000009">
    <property type="protein sequence ID" value="KEZ77783.1"/>
    <property type="molecule type" value="Genomic_DNA"/>
</dbReference>
<evidence type="ECO:0000256" key="3">
    <source>
        <dbReference type="ARBA" id="ARBA00023125"/>
    </source>
</evidence>
<comment type="caution">
    <text evidence="6">The sequence shown here is derived from an EMBL/GenBank/DDBJ whole genome shotgun (WGS) entry which is preliminary data.</text>
</comment>
<dbReference type="Gene3D" id="3.40.50.1360">
    <property type="match status" value="1"/>
</dbReference>
<dbReference type="RefSeq" id="WP_037336504.1">
    <property type="nucleotide sequence ID" value="NZ_APNK01000009.1"/>
</dbReference>
<sequence length="312" mass="32994">MPIDPDTGVLAATVAQRFYIDGAPKTVIAEDLGLSRFKVARLLNLAVSEGIVRFTIKAPLAYDTGLARELQRKFDLKQVIVVRSSEHDREPAAIRQRVGAAAANLLGELVSPDDVLGIGWGRTTSAMALQIEQLARCTVVQMGGIVGSSSENSLDVVRRVSEIGGGEAYPIFVPLVVGDKATADGLRKEPSVEAAFRLFGSISVAAVAIGSWDPPASQMMQSLSAEDRRQLSAAGVKAEVLGTFMRADGSLVTTLDDRTLALGYPDLLRIPNLILAVGGAEKAEALLAVFRAGIGKTLVTDDTLARQLLASD</sequence>
<dbReference type="Gene3D" id="1.10.10.10">
    <property type="entry name" value="Winged helix-like DNA-binding domain superfamily/Winged helix DNA-binding domain"/>
    <property type="match status" value="1"/>
</dbReference>
<proteinExistence type="inferred from homology"/>
<feature type="domain" description="Sugar-binding" evidence="5">
    <location>
        <begin position="65"/>
        <end position="310"/>
    </location>
</feature>
<dbReference type="InterPro" id="IPR007324">
    <property type="entry name" value="Sugar-bd_dom_put"/>
</dbReference>
<keyword evidence="2" id="KW-0805">Transcription regulation</keyword>
<dbReference type="InterPro" id="IPR051054">
    <property type="entry name" value="SorC_transcr_regulators"/>
</dbReference>
<keyword evidence="7" id="KW-1185">Reference proteome</keyword>
<dbReference type="SUPFAM" id="SSF100950">
    <property type="entry name" value="NagB/RpiA/CoA transferase-like"/>
    <property type="match status" value="1"/>
</dbReference>
<dbReference type="STRING" id="1304275.C41B8_08205"/>
<dbReference type="PATRIC" id="fig|1304275.5.peg.1673"/>
<dbReference type="InterPro" id="IPR037171">
    <property type="entry name" value="NagB/RpiA_transferase-like"/>
</dbReference>
<protein>
    <submittedName>
        <fullName evidence="6">DeoR family transcriptional regulator</fullName>
    </submittedName>
</protein>
<evidence type="ECO:0000259" key="5">
    <source>
        <dbReference type="Pfam" id="PF04198"/>
    </source>
</evidence>
<name>A0A084IM49_SALHC</name>
<dbReference type="AlphaFoldDB" id="A0A084IM49"/>
<evidence type="ECO:0000256" key="4">
    <source>
        <dbReference type="ARBA" id="ARBA00023163"/>
    </source>
</evidence>
<reference evidence="6 7" key="1">
    <citation type="submission" date="2013-03" db="EMBL/GenBank/DDBJ databases">
        <title>Salinisphaera hydrothermalis C41B8 Genome Sequencing.</title>
        <authorList>
            <person name="Li C."/>
            <person name="Lai Q."/>
            <person name="Shao Z."/>
        </authorList>
    </citation>
    <scope>NUCLEOTIDE SEQUENCE [LARGE SCALE GENOMIC DNA]</scope>
    <source>
        <strain evidence="6 7">C41B8</strain>
    </source>
</reference>
<evidence type="ECO:0000256" key="2">
    <source>
        <dbReference type="ARBA" id="ARBA00023015"/>
    </source>
</evidence>
<dbReference type="Pfam" id="PF04198">
    <property type="entry name" value="Sugar-bind"/>
    <property type="match status" value="1"/>
</dbReference>
<dbReference type="Proteomes" id="UP000028302">
    <property type="component" value="Unassembled WGS sequence"/>
</dbReference>
<gene>
    <name evidence="6" type="ORF">C41B8_08205</name>
</gene>